<feature type="region of interest" description="Disordered" evidence="1">
    <location>
        <begin position="84"/>
        <end position="106"/>
    </location>
</feature>
<keyword evidence="3" id="KW-1185">Reference proteome</keyword>
<dbReference type="Proteomes" id="UP001370348">
    <property type="component" value="Chromosome"/>
</dbReference>
<evidence type="ECO:0000256" key="1">
    <source>
        <dbReference type="SAM" id="MobiDB-lite"/>
    </source>
</evidence>
<proteinExistence type="predicted"/>
<evidence type="ECO:0000313" key="3">
    <source>
        <dbReference type="Proteomes" id="UP001370348"/>
    </source>
</evidence>
<accession>A0ABZ2LVT3</accession>
<evidence type="ECO:0000313" key="2">
    <source>
        <dbReference type="EMBL" id="WXB15039.1"/>
    </source>
</evidence>
<dbReference type="EMBL" id="CP089984">
    <property type="protein sequence ID" value="WXB15039.1"/>
    <property type="molecule type" value="Genomic_DNA"/>
</dbReference>
<protein>
    <submittedName>
        <fullName evidence="2">Uncharacterized protein</fullName>
    </submittedName>
</protein>
<name>A0ABZ2LVT3_9BACT</name>
<reference evidence="2 3" key="1">
    <citation type="submission" date="2021-12" db="EMBL/GenBank/DDBJ databases">
        <title>Discovery of the Pendulisporaceae a myxobacterial family with distinct sporulation behavior and unique specialized metabolism.</title>
        <authorList>
            <person name="Garcia R."/>
            <person name="Popoff A."/>
            <person name="Bader C.D."/>
            <person name="Loehr J."/>
            <person name="Walesch S."/>
            <person name="Walt C."/>
            <person name="Boldt J."/>
            <person name="Bunk B."/>
            <person name="Haeckl F.J.F.P.J."/>
            <person name="Gunesch A.P."/>
            <person name="Birkelbach J."/>
            <person name="Nuebel U."/>
            <person name="Pietschmann T."/>
            <person name="Bach T."/>
            <person name="Mueller R."/>
        </authorList>
    </citation>
    <scope>NUCLEOTIDE SEQUENCE [LARGE SCALE GENOMIC DNA]</scope>
    <source>
        <strain evidence="2 3">MSr11954</strain>
    </source>
</reference>
<dbReference type="RefSeq" id="WP_394824663.1">
    <property type="nucleotide sequence ID" value="NZ_CP089984.1"/>
</dbReference>
<organism evidence="2 3">
    <name type="scientific">Pendulispora albinea</name>
    <dbReference type="NCBI Taxonomy" id="2741071"/>
    <lineage>
        <taxon>Bacteria</taxon>
        <taxon>Pseudomonadati</taxon>
        <taxon>Myxococcota</taxon>
        <taxon>Myxococcia</taxon>
        <taxon>Myxococcales</taxon>
        <taxon>Sorangiineae</taxon>
        <taxon>Pendulisporaceae</taxon>
        <taxon>Pendulispora</taxon>
    </lineage>
</organism>
<gene>
    <name evidence="2" type="ORF">LZC94_45375</name>
</gene>
<feature type="compositionally biased region" description="Basic and acidic residues" evidence="1">
    <location>
        <begin position="84"/>
        <end position="94"/>
    </location>
</feature>
<sequence>MVAVTGDQFRESRIVPPQLDFTIGNGIHQNGGSDTIPRHFHGGLQRETLTSTAAVKAQQFGIEFFVHGVFDLVGAANRGKVHVEMEEESPKFESSDMPGSPGPRQE</sequence>